<keyword evidence="1" id="KW-1133">Transmembrane helix</keyword>
<organism evidence="2 3">
    <name type="scientific">Adiantum capillus-veneris</name>
    <name type="common">Maidenhair fern</name>
    <dbReference type="NCBI Taxonomy" id="13818"/>
    <lineage>
        <taxon>Eukaryota</taxon>
        <taxon>Viridiplantae</taxon>
        <taxon>Streptophyta</taxon>
        <taxon>Embryophyta</taxon>
        <taxon>Tracheophyta</taxon>
        <taxon>Polypodiopsida</taxon>
        <taxon>Polypodiidae</taxon>
        <taxon>Polypodiales</taxon>
        <taxon>Pteridineae</taxon>
        <taxon>Pteridaceae</taxon>
        <taxon>Vittarioideae</taxon>
        <taxon>Adiantum</taxon>
    </lineage>
</organism>
<accession>A0A9D4ZJ82</accession>
<evidence type="ECO:0000313" key="2">
    <source>
        <dbReference type="EMBL" id="KAI5074920.1"/>
    </source>
</evidence>
<dbReference type="Proteomes" id="UP000886520">
    <property type="component" value="Chromosome 10"/>
</dbReference>
<gene>
    <name evidence="2" type="ORF">GOP47_0010881</name>
</gene>
<reference evidence="2" key="1">
    <citation type="submission" date="2021-01" db="EMBL/GenBank/DDBJ databases">
        <title>Adiantum capillus-veneris genome.</title>
        <authorList>
            <person name="Fang Y."/>
            <person name="Liao Q."/>
        </authorList>
    </citation>
    <scope>NUCLEOTIDE SEQUENCE</scope>
    <source>
        <strain evidence="2">H3</strain>
        <tissue evidence="2">Leaf</tissue>
    </source>
</reference>
<dbReference type="EMBL" id="JABFUD020000010">
    <property type="protein sequence ID" value="KAI5074920.1"/>
    <property type="molecule type" value="Genomic_DNA"/>
</dbReference>
<sequence>MWAGKRGGWPKFLTISTGICILQLLKLCCCFMIMSSHLLVRLAISGAWTLERSTRAASLLSLDRDQFTQVLGSAVFTLGAFSTDGSGLSISAEWLRGQRAG</sequence>
<keyword evidence="3" id="KW-1185">Reference proteome</keyword>
<keyword evidence="1" id="KW-0812">Transmembrane</keyword>
<comment type="caution">
    <text evidence="2">The sequence shown here is derived from an EMBL/GenBank/DDBJ whole genome shotgun (WGS) entry which is preliminary data.</text>
</comment>
<dbReference type="AlphaFoldDB" id="A0A9D4ZJ82"/>
<evidence type="ECO:0000256" key="1">
    <source>
        <dbReference type="SAM" id="Phobius"/>
    </source>
</evidence>
<protein>
    <submittedName>
        <fullName evidence="2">Uncharacterized protein</fullName>
    </submittedName>
</protein>
<name>A0A9D4ZJ82_ADICA</name>
<keyword evidence="1" id="KW-0472">Membrane</keyword>
<proteinExistence type="predicted"/>
<feature type="transmembrane region" description="Helical" evidence="1">
    <location>
        <begin position="12"/>
        <end position="34"/>
    </location>
</feature>
<evidence type="ECO:0000313" key="3">
    <source>
        <dbReference type="Proteomes" id="UP000886520"/>
    </source>
</evidence>